<dbReference type="Gene3D" id="2.60.40.2030">
    <property type="match status" value="1"/>
</dbReference>
<keyword evidence="1" id="KW-0732">Signal</keyword>
<protein>
    <recommendedName>
        <fullName evidence="4">Gliding motility-associated C-terminal domain-containing protein</fullName>
    </recommendedName>
</protein>
<dbReference type="InterPro" id="IPR026341">
    <property type="entry name" value="T9SS_type_B"/>
</dbReference>
<dbReference type="SUPFAM" id="SSF141072">
    <property type="entry name" value="CalX-like"/>
    <property type="match status" value="1"/>
</dbReference>
<dbReference type="Gene3D" id="2.60.40.10">
    <property type="entry name" value="Immunoglobulins"/>
    <property type="match status" value="1"/>
</dbReference>
<dbReference type="NCBIfam" id="NF038133">
    <property type="entry name" value="choice_anch_L"/>
    <property type="match status" value="1"/>
</dbReference>
<dbReference type="InterPro" id="IPR038081">
    <property type="entry name" value="CalX-like_sf"/>
</dbReference>
<evidence type="ECO:0000313" key="3">
    <source>
        <dbReference type="Proteomes" id="UP001500067"/>
    </source>
</evidence>
<reference evidence="3" key="1">
    <citation type="journal article" date="2019" name="Int. J. Syst. Evol. Microbiol.">
        <title>The Global Catalogue of Microorganisms (GCM) 10K type strain sequencing project: providing services to taxonomists for standard genome sequencing and annotation.</title>
        <authorList>
            <consortium name="The Broad Institute Genomics Platform"/>
            <consortium name="The Broad Institute Genome Sequencing Center for Infectious Disease"/>
            <person name="Wu L."/>
            <person name="Ma J."/>
        </authorList>
    </citation>
    <scope>NUCLEOTIDE SEQUENCE [LARGE SCALE GENOMIC DNA]</scope>
    <source>
        <strain evidence="3">JCM 32105</strain>
    </source>
</reference>
<proteinExistence type="predicted"/>
<organism evidence="2 3">
    <name type="scientific">Nemorincola caseinilytica</name>
    <dbReference type="NCBI Taxonomy" id="2054315"/>
    <lineage>
        <taxon>Bacteria</taxon>
        <taxon>Pseudomonadati</taxon>
        <taxon>Bacteroidota</taxon>
        <taxon>Chitinophagia</taxon>
        <taxon>Chitinophagales</taxon>
        <taxon>Chitinophagaceae</taxon>
        <taxon>Nemorincola</taxon>
    </lineage>
</organism>
<evidence type="ECO:0008006" key="4">
    <source>
        <dbReference type="Google" id="ProtNLM"/>
    </source>
</evidence>
<dbReference type="InterPro" id="IPR049804">
    <property type="entry name" value="Choice_anch_L"/>
</dbReference>
<dbReference type="Proteomes" id="UP001500067">
    <property type="component" value="Unassembled WGS sequence"/>
</dbReference>
<evidence type="ECO:0000313" key="2">
    <source>
        <dbReference type="EMBL" id="GAA4460025.1"/>
    </source>
</evidence>
<dbReference type="Pfam" id="PF13585">
    <property type="entry name" value="CHU_C"/>
    <property type="match status" value="1"/>
</dbReference>
<accession>A0ABP8N4T9</accession>
<evidence type="ECO:0000256" key="1">
    <source>
        <dbReference type="SAM" id="SignalP"/>
    </source>
</evidence>
<dbReference type="InterPro" id="IPR013783">
    <property type="entry name" value="Ig-like_fold"/>
</dbReference>
<dbReference type="EMBL" id="BAABFA010000004">
    <property type="protein sequence ID" value="GAA4460025.1"/>
    <property type="molecule type" value="Genomic_DNA"/>
</dbReference>
<dbReference type="NCBIfam" id="TIGR04131">
    <property type="entry name" value="Bac_Flav_CTERM"/>
    <property type="match status" value="1"/>
</dbReference>
<feature type="signal peptide" evidence="1">
    <location>
        <begin position="1"/>
        <end position="29"/>
    </location>
</feature>
<comment type="caution">
    <text evidence="2">The sequence shown here is derived from an EMBL/GenBank/DDBJ whole genome shotgun (WGS) entry which is preliminary data.</text>
</comment>
<gene>
    <name evidence="2" type="ORF">GCM10023093_01990</name>
</gene>
<keyword evidence="3" id="KW-1185">Reference proteome</keyword>
<feature type="chain" id="PRO_5047516511" description="Gliding motility-associated C-terminal domain-containing protein" evidence="1">
    <location>
        <begin position="30"/>
        <end position="885"/>
    </location>
</feature>
<sequence length="885" mass="92547">MQQIIINMKKICLLLSLFALSFSPVTSFAQLTVVPTHPASVLAAKLAGPGITISSPVLTCAGVGNGTFISVLTPIVIDSGIILSTGRAVNTSGLESFLASNNNGAPGDPDLTLLAGTTTNDACTLEFDFVPKGDTVSFNYQFGSEEYINSTCGQYNDAFAFFISGPGISGTQNMALVPGTNIPVTVNSINSGVPGPPGWPGFCNIANCTSMGPGSPFTTYFINNAGGTQVTYRGYTTKLRAYHSVTPCSTYHLKMSVADAANSLYDSGVFIEAGSLSTNTYSFKKTDSIGHTIAGIPHAIVRGCDPATITVLNGRVATSPQKVYFTYAGTAVHGVDISGPDSATIAAGDTSVVISIPGLTSSTPTGPKSIIVYLSSPFSCGIVDTITLTLLDGPFANITTPDTSICLGQAIQIHVAASAGLVYNWAPPATLSSATAMEPFAAPTALTVYTMTATLPLSGCAPIVRTVQIGVNVANMNIITPDTTICIGDEVTIRVSGVPGLSYTWSPAGSLNSAVAKEPTARPTTTTTYSVAAVSTIGGCPASDQVTITVIDPVVTISNPAPSICYGKSVKFLVTGDPTYSYEWVPALDLDNALIQQPTATLTVPRSYTVTATVPVYQCKTQAVASVTILPQVIATASSLKPVCIEEPAELLSYPSGTQYDYHWNGPDGFESMLQFPFIKRARIQDQGIYTVTVTNTITGCQGTDTAYVRVGGASLVLYNVTEDQTIDLGQSVQLGADGAVLYTWAPNDGSLSDPNINNPIATPTVSTTYVVMAVDSIGCKNIDTVHIEVRTADGVFIPSGFSPNGDGLNDIFRIRANEHARLVEMVVFDRWGQAVYRAQNGSSAGWDGTSNGQPAGIGTYNYMIIVARPDGTDQTYKGNVTLIR</sequence>
<name>A0ABP8N4T9_9BACT</name>